<name>A0AC35TKV8_9BILA</name>
<reference evidence="2" key="1">
    <citation type="submission" date="2016-11" db="UniProtKB">
        <authorList>
            <consortium name="WormBaseParasite"/>
        </authorList>
    </citation>
    <scope>IDENTIFICATION</scope>
    <source>
        <strain evidence="2">KR3021</strain>
    </source>
</reference>
<organism evidence="1 2">
    <name type="scientific">Rhabditophanes sp. KR3021</name>
    <dbReference type="NCBI Taxonomy" id="114890"/>
    <lineage>
        <taxon>Eukaryota</taxon>
        <taxon>Metazoa</taxon>
        <taxon>Ecdysozoa</taxon>
        <taxon>Nematoda</taxon>
        <taxon>Chromadorea</taxon>
        <taxon>Rhabditida</taxon>
        <taxon>Tylenchina</taxon>
        <taxon>Panagrolaimomorpha</taxon>
        <taxon>Strongyloidoidea</taxon>
        <taxon>Alloionematidae</taxon>
        <taxon>Rhabditophanes</taxon>
    </lineage>
</organism>
<dbReference type="WBParaSite" id="RSKR_0000159100.1">
    <property type="protein sequence ID" value="RSKR_0000159100.1"/>
    <property type="gene ID" value="RSKR_0000159100"/>
</dbReference>
<evidence type="ECO:0000313" key="1">
    <source>
        <dbReference type="Proteomes" id="UP000095286"/>
    </source>
</evidence>
<protein>
    <submittedName>
        <fullName evidence="2">USP domain-containing protein</fullName>
    </submittedName>
</protein>
<proteinExistence type="predicted"/>
<dbReference type="Proteomes" id="UP000095286">
    <property type="component" value="Unplaced"/>
</dbReference>
<evidence type="ECO:0000313" key="2">
    <source>
        <dbReference type="WBParaSite" id="RSKR_0000159100.1"/>
    </source>
</evidence>
<sequence>MQCILNTHALKPYVFEVSKIDTLEIPDIEVFIDDKPVQLKKQVIDLDNTKYSIIECLKKFYVSATVQRVDPKDLFTEICKKAPRFRGWNQQDSHELLRYLMDGLRTEEIDRFRKAVNSTLGISGPIKDLDPELLRKQRAMLEVGRRPTIDSVFGGNLVQTIQCQKCHFVSCRLEPFMDLSLCLASVSSSSHTDYRTMGKKKGNKGRYQDDERKEKKAKWHRDQEEEEEIVPDDTESSSTTSESSTKDDNEDNSKGDDMSEAVDTTATEEEQHWENNDFLKYTEVLADVDETRLFGRTVYNCLSQFTAKEVLTGTNAYECEKCCLKQNKKVAKKDPKAPKKKVDAVKRYLIFSPPCILTLHIKRFEQYQAMYSTSTRKISGFVDFDFDMDLAPFCAKEAKRITPGETSVLYRLYGIVVHSGGLGGGHYIAYVKTRNKVPHLEQFYKSSKCYEDFIQRATDKETSLDGIKKSYEQCADEIEDGFRWYYCSDSSVRPVDPTEVARHIMTAGCSLTPDTNNCNNNKSCGSGSFTPCALVKFSAISGGTAVILNLLNTETSILTSIFLIVVANFFFSDLFWRIIQTLPRDIRGLKTLVAVKLTIKKALVKNVPLHHYWLESVNKHPDKDAIVEVESGRKFSFLEINVLANQYANFFDSIGYKKGDVVALYSENSANYFAFWLGMSKIGVVTAWINSNLKLEPLAHSIKASNTKAIITTSTLTPTLENAFSKNLLKSTEYKIFILDDTKVENTILLADVISNKKEIETSKQPSFKDVLCYIYTSGTTGNPKPAVIKHFRFFFMSNGVRIAFGINNRDRLYITMPMYHSAAGVLGVGQTIVNGSTLVIRKKFSASNFWKDAVKYECTVSQYIGEICRYLLAQKVVPEEKTHKIRLMYGNGLREAIWSEFVERFDVRRIGEFYGSTEGNSNILNLNSHRGSVGFLPTYPGISALYPVRLLKVDEETGELIRDKNGMCIMCNPGETGEMCGVIKEGDPLLNFEGYVDKDDTSKKVIRDVSKKGDLVFTSGDILHWDKLGYLQFRDRRGDTFRWKGENVSTMEVEGILQPVMTVEDASVYGVELFGKEGKAGMAGVKLVDDVDITKFLEETAHRLIENLAPYAVPIFMRICKEVEQTGTFKLKKTSLQKEGFDVSKCHGDAVYYMDWPTKTYKLLTSDIQKEIESGTFSRF</sequence>
<accession>A0AC35TKV8</accession>